<sequence length="438" mass="48510">MAEELAEWLARNGTSIADTGGAKTAHEFDSLVRPVLEQRPDLWPPASCGYDAFVHAAGMVQSRAFHMKKENWITGENEDGEELYLIPGIDMINHSSRLQERNTALEQSSDGVTFRRKPDLPPEEYNGGLFVMKAGRKVAAGEQILHTYGDLSDAQLLQTYGFVEDPARPNRHNRNVRLPTSDLQKGIRALRRHHKPDADRDDSWINIEEVEERLLVGKQRHDDLFKLAAYYVTGKAECLIMLSLVDKQLDGRLAAPNRHIKAAAATGRLRMAAVVREAEEKALRGLKNQIFQLLMAAPYNADDATAMDGEDCLGDLQWEPPEEELYPESSGDSEDEDGSEEDLEGSDEDSEDPEEEEEKEEEEEEAENLNGVEASSFRDQAPETAGGKELAGGGADAPSADESALLSASVLPATEKRGRRSSTVSLRIGDPVRKRLKF</sequence>
<dbReference type="SUPFAM" id="SSF82199">
    <property type="entry name" value="SET domain"/>
    <property type="match status" value="1"/>
</dbReference>
<dbReference type="InterPro" id="IPR050600">
    <property type="entry name" value="SETD3_SETD6_MTase"/>
</dbReference>
<dbReference type="AlphaFoldDB" id="I0YWJ2"/>
<gene>
    <name evidence="2" type="ORF">COCSUDRAFT_66382</name>
</gene>
<dbReference type="EMBL" id="AGSI01000009">
    <property type="protein sequence ID" value="EIE22761.1"/>
    <property type="molecule type" value="Genomic_DNA"/>
</dbReference>
<dbReference type="PANTHER" id="PTHR13271:SF145">
    <property type="entry name" value="SET DOMAIN-CONTAINING PROTEIN"/>
    <property type="match status" value="1"/>
</dbReference>
<dbReference type="InterPro" id="IPR046341">
    <property type="entry name" value="SET_dom_sf"/>
</dbReference>
<proteinExistence type="predicted"/>
<organism evidence="2 3">
    <name type="scientific">Coccomyxa subellipsoidea (strain C-169)</name>
    <name type="common">Green microalga</name>
    <dbReference type="NCBI Taxonomy" id="574566"/>
    <lineage>
        <taxon>Eukaryota</taxon>
        <taxon>Viridiplantae</taxon>
        <taxon>Chlorophyta</taxon>
        <taxon>core chlorophytes</taxon>
        <taxon>Trebouxiophyceae</taxon>
        <taxon>Trebouxiophyceae incertae sedis</taxon>
        <taxon>Coccomyxaceae</taxon>
        <taxon>Coccomyxa</taxon>
        <taxon>Coccomyxa subellipsoidea</taxon>
    </lineage>
</organism>
<evidence type="ECO:0000313" key="3">
    <source>
        <dbReference type="Proteomes" id="UP000007264"/>
    </source>
</evidence>
<keyword evidence="3" id="KW-1185">Reference proteome</keyword>
<evidence type="ECO:0000313" key="2">
    <source>
        <dbReference type="EMBL" id="EIE22761.1"/>
    </source>
</evidence>
<evidence type="ECO:0000256" key="1">
    <source>
        <dbReference type="SAM" id="MobiDB-lite"/>
    </source>
</evidence>
<accession>I0YWJ2</accession>
<dbReference type="GO" id="GO:0016279">
    <property type="term" value="F:protein-lysine N-methyltransferase activity"/>
    <property type="evidence" value="ECO:0007669"/>
    <property type="project" value="TreeGrafter"/>
</dbReference>
<dbReference type="CDD" id="cd10527">
    <property type="entry name" value="SET_LSMT"/>
    <property type="match status" value="1"/>
</dbReference>
<feature type="region of interest" description="Disordered" evidence="1">
    <location>
        <begin position="322"/>
        <end position="403"/>
    </location>
</feature>
<dbReference type="Proteomes" id="UP000007264">
    <property type="component" value="Unassembled WGS sequence"/>
</dbReference>
<feature type="compositionally biased region" description="Acidic residues" evidence="1">
    <location>
        <begin position="322"/>
        <end position="367"/>
    </location>
</feature>
<reference evidence="2 3" key="1">
    <citation type="journal article" date="2012" name="Genome Biol.">
        <title>The genome of the polar eukaryotic microalga coccomyxa subellipsoidea reveals traits of cold adaptation.</title>
        <authorList>
            <person name="Blanc G."/>
            <person name="Agarkova I."/>
            <person name="Grimwood J."/>
            <person name="Kuo A."/>
            <person name="Brueggeman A."/>
            <person name="Dunigan D."/>
            <person name="Gurnon J."/>
            <person name="Ladunga I."/>
            <person name="Lindquist E."/>
            <person name="Lucas S."/>
            <person name="Pangilinan J."/>
            <person name="Proschold T."/>
            <person name="Salamov A."/>
            <person name="Schmutz J."/>
            <person name="Weeks D."/>
            <person name="Yamada T."/>
            <person name="Claverie J.M."/>
            <person name="Grigoriev I."/>
            <person name="Van Etten J."/>
            <person name="Lomsadze A."/>
            <person name="Borodovsky M."/>
        </authorList>
    </citation>
    <scope>NUCLEOTIDE SEQUENCE [LARGE SCALE GENOMIC DNA]</scope>
    <source>
        <strain evidence="2 3">C-169</strain>
    </source>
</reference>
<dbReference type="eggNOG" id="KOG1337">
    <property type="taxonomic scope" value="Eukaryota"/>
</dbReference>
<dbReference type="GeneID" id="17040748"/>
<dbReference type="PANTHER" id="PTHR13271">
    <property type="entry name" value="UNCHARACTERIZED PUTATIVE METHYLTRANSFERASE"/>
    <property type="match status" value="1"/>
</dbReference>
<protein>
    <submittedName>
        <fullName evidence="2">SET domain-containing protein</fullName>
    </submittedName>
</protein>
<name>I0YWJ2_COCSC</name>
<dbReference type="RefSeq" id="XP_005647305.1">
    <property type="nucleotide sequence ID" value="XM_005647248.1"/>
</dbReference>
<dbReference type="KEGG" id="csl:COCSUDRAFT_66382"/>
<comment type="caution">
    <text evidence="2">The sequence shown here is derived from an EMBL/GenBank/DDBJ whole genome shotgun (WGS) entry which is preliminary data.</text>
</comment>
<dbReference type="Gene3D" id="3.90.1410.10">
    <property type="entry name" value="set domain protein methyltransferase, domain 1"/>
    <property type="match status" value="1"/>
</dbReference>
<dbReference type="OrthoDB" id="515435at2759"/>